<dbReference type="PROSITE" id="PS00194">
    <property type="entry name" value="THIOREDOXIN_1"/>
    <property type="match status" value="1"/>
</dbReference>
<feature type="domain" description="Thioredoxin" evidence="9">
    <location>
        <begin position="1"/>
        <end position="88"/>
    </location>
</feature>
<keyword evidence="3" id="KW-0249">Electron transport</keyword>
<dbReference type="PROSITE" id="PS51352">
    <property type="entry name" value="THIOREDOXIN_2"/>
    <property type="match status" value="1"/>
</dbReference>
<dbReference type="PANTHER" id="PTHR45663:SF11">
    <property type="entry name" value="GEO12009P1"/>
    <property type="match status" value="1"/>
</dbReference>
<dbReference type="Gene3D" id="3.40.30.10">
    <property type="entry name" value="Glutaredoxin"/>
    <property type="match status" value="1"/>
</dbReference>
<dbReference type="PANTHER" id="PTHR45663">
    <property type="entry name" value="GEO12009P1"/>
    <property type="match status" value="1"/>
</dbReference>
<dbReference type="GO" id="GO:0015035">
    <property type="term" value="F:protein-disulfide reductase activity"/>
    <property type="evidence" value="ECO:0007669"/>
    <property type="project" value="UniProtKB-UniRule"/>
</dbReference>
<proteinExistence type="inferred from homology"/>
<keyword evidence="5 8" id="KW-0676">Redox-active center</keyword>
<evidence type="ECO:0000256" key="5">
    <source>
        <dbReference type="ARBA" id="ARBA00023284"/>
    </source>
</evidence>
<feature type="disulfide bond" description="Redox-active" evidence="8">
    <location>
        <begin position="12"/>
        <end position="15"/>
    </location>
</feature>
<dbReference type="InterPro" id="IPR005746">
    <property type="entry name" value="Thioredoxin"/>
</dbReference>
<dbReference type="SUPFAM" id="SSF52833">
    <property type="entry name" value="Thioredoxin-like"/>
    <property type="match status" value="1"/>
</dbReference>
<protein>
    <recommendedName>
        <fullName evidence="6">Thioredoxin</fullName>
    </recommendedName>
</protein>
<dbReference type="Proteomes" id="UP000229756">
    <property type="component" value="Unassembled WGS sequence"/>
</dbReference>
<dbReference type="GO" id="GO:0005737">
    <property type="term" value="C:cytoplasm"/>
    <property type="evidence" value="ECO:0007669"/>
    <property type="project" value="TreeGrafter"/>
</dbReference>
<dbReference type="PIRSF" id="PIRSF000077">
    <property type="entry name" value="Thioredoxin"/>
    <property type="match status" value="1"/>
</dbReference>
<dbReference type="PRINTS" id="PR00421">
    <property type="entry name" value="THIOREDOXIN"/>
</dbReference>
<evidence type="ECO:0000313" key="11">
    <source>
        <dbReference type="Proteomes" id="UP000229756"/>
    </source>
</evidence>
<organism evidence="10 11">
    <name type="scientific">candidate division WWE3 bacterium CG_4_9_14_0_2_um_filter_35_11</name>
    <dbReference type="NCBI Taxonomy" id="1975077"/>
    <lineage>
        <taxon>Bacteria</taxon>
        <taxon>Katanobacteria</taxon>
    </lineage>
</organism>
<dbReference type="CDD" id="cd02947">
    <property type="entry name" value="TRX_family"/>
    <property type="match status" value="1"/>
</dbReference>
<feature type="active site" description="Nucleophile" evidence="7">
    <location>
        <position position="15"/>
    </location>
</feature>
<dbReference type="EMBL" id="PFSJ01000022">
    <property type="protein sequence ID" value="PJC23535.1"/>
    <property type="molecule type" value="Genomic_DNA"/>
</dbReference>
<evidence type="ECO:0000256" key="7">
    <source>
        <dbReference type="PIRSR" id="PIRSR000077-1"/>
    </source>
</evidence>
<evidence type="ECO:0000256" key="2">
    <source>
        <dbReference type="ARBA" id="ARBA00022448"/>
    </source>
</evidence>
<evidence type="ECO:0000313" key="10">
    <source>
        <dbReference type="EMBL" id="PJC23535.1"/>
    </source>
</evidence>
<comment type="caution">
    <text evidence="10">The sequence shown here is derived from an EMBL/GenBank/DDBJ whole genome shotgun (WGS) entry which is preliminary data.</text>
</comment>
<dbReference type="InterPro" id="IPR036249">
    <property type="entry name" value="Thioredoxin-like_sf"/>
</dbReference>
<evidence type="ECO:0000256" key="6">
    <source>
        <dbReference type="NCBIfam" id="TIGR01068"/>
    </source>
</evidence>
<evidence type="ECO:0000256" key="1">
    <source>
        <dbReference type="ARBA" id="ARBA00008987"/>
    </source>
</evidence>
<name>A0A2M8ELE2_UNCKA</name>
<dbReference type="Pfam" id="PF00085">
    <property type="entry name" value="Thioredoxin"/>
    <property type="match status" value="1"/>
</dbReference>
<gene>
    <name evidence="10" type="primary">trxA</name>
    <name evidence="10" type="ORF">CO058_02925</name>
</gene>
<evidence type="ECO:0000259" key="9">
    <source>
        <dbReference type="PROSITE" id="PS51352"/>
    </source>
</evidence>
<evidence type="ECO:0000256" key="8">
    <source>
        <dbReference type="PIRSR" id="PIRSR000077-4"/>
    </source>
</evidence>
<keyword evidence="4 8" id="KW-1015">Disulfide bond</keyword>
<dbReference type="InterPro" id="IPR013766">
    <property type="entry name" value="Thioredoxin_domain"/>
</dbReference>
<keyword evidence="2" id="KW-0813">Transport</keyword>
<feature type="site" description="Deprotonates C-terminal active site Cys" evidence="7">
    <location>
        <position position="6"/>
    </location>
</feature>
<reference evidence="11" key="1">
    <citation type="submission" date="2017-09" db="EMBL/GenBank/DDBJ databases">
        <title>Depth-based differentiation of microbial function through sediment-hosted aquifers and enrichment of novel symbionts in the deep terrestrial subsurface.</title>
        <authorList>
            <person name="Probst A.J."/>
            <person name="Ladd B."/>
            <person name="Jarett J.K."/>
            <person name="Geller-Mcgrath D.E."/>
            <person name="Sieber C.M.K."/>
            <person name="Emerson J.B."/>
            <person name="Anantharaman K."/>
            <person name="Thomas B.C."/>
            <person name="Malmstrom R."/>
            <person name="Stieglmeier M."/>
            <person name="Klingl A."/>
            <person name="Woyke T."/>
            <person name="Ryan C.M."/>
            <person name="Banfield J.F."/>
        </authorList>
    </citation>
    <scope>NUCLEOTIDE SEQUENCE [LARGE SCALE GENOMIC DNA]</scope>
</reference>
<dbReference type="AlphaFoldDB" id="A0A2M8ELE2"/>
<comment type="similarity">
    <text evidence="1">Belongs to the thioredoxin family.</text>
</comment>
<feature type="active site" description="Nucleophile" evidence="7">
    <location>
        <position position="12"/>
    </location>
</feature>
<feature type="site" description="Contributes to redox potential value" evidence="7">
    <location>
        <position position="14"/>
    </location>
</feature>
<feature type="site" description="Contributes to redox potential value" evidence="7">
    <location>
        <position position="13"/>
    </location>
</feature>
<accession>A0A2M8ELE2</accession>
<dbReference type="NCBIfam" id="TIGR01068">
    <property type="entry name" value="thioredoxin"/>
    <property type="match status" value="1"/>
</dbReference>
<evidence type="ECO:0000256" key="4">
    <source>
        <dbReference type="ARBA" id="ARBA00023157"/>
    </source>
</evidence>
<sequence length="88" mass="9805">MITLLDFYADWCGPCQAMKPVFEKVMPEFAGKVTLEKVNVDVDQAKAQTFGVMSIPTMVIVKDGKEVDRKIGMLAEPAFKQWLAGHTL</sequence>
<evidence type="ECO:0000256" key="3">
    <source>
        <dbReference type="ARBA" id="ARBA00022982"/>
    </source>
</evidence>
<dbReference type="InterPro" id="IPR017937">
    <property type="entry name" value="Thioredoxin_CS"/>
</dbReference>